<accession>A0A0F4YL31</accession>
<evidence type="ECO:0008006" key="8">
    <source>
        <dbReference type="Google" id="ProtNLM"/>
    </source>
</evidence>
<comment type="similarity">
    <text evidence="2">Belongs to the FAD-binding monooxygenase family.</text>
</comment>
<protein>
    <recommendedName>
        <fullName evidence="8">Flavin-binding monooxygenase</fullName>
    </recommendedName>
</protein>
<dbReference type="EMBL" id="LASV01000394">
    <property type="protein sequence ID" value="KKA19002.1"/>
    <property type="molecule type" value="Genomic_DNA"/>
</dbReference>
<dbReference type="AlphaFoldDB" id="A0A0F4YL31"/>
<keyword evidence="7" id="KW-1185">Reference proteome</keyword>
<dbReference type="PRINTS" id="PR00368">
    <property type="entry name" value="FADPNR"/>
</dbReference>
<dbReference type="RefSeq" id="XP_013325614.1">
    <property type="nucleotide sequence ID" value="XM_013470160.1"/>
</dbReference>
<comment type="cofactor">
    <cofactor evidence="1">
        <name>FAD</name>
        <dbReference type="ChEBI" id="CHEBI:57692"/>
    </cofactor>
</comment>
<dbReference type="PANTHER" id="PTHR42877">
    <property type="entry name" value="L-ORNITHINE N(5)-MONOOXYGENASE-RELATED"/>
    <property type="match status" value="1"/>
</dbReference>
<evidence type="ECO:0000256" key="2">
    <source>
        <dbReference type="ARBA" id="ARBA00010139"/>
    </source>
</evidence>
<name>A0A0F4YL31_RASE3</name>
<evidence type="ECO:0000313" key="7">
    <source>
        <dbReference type="Proteomes" id="UP000053958"/>
    </source>
</evidence>
<evidence type="ECO:0000256" key="5">
    <source>
        <dbReference type="SAM" id="MobiDB-lite"/>
    </source>
</evidence>
<dbReference type="Proteomes" id="UP000053958">
    <property type="component" value="Unassembled WGS sequence"/>
</dbReference>
<dbReference type="PANTHER" id="PTHR42877:SF7">
    <property type="entry name" value="FLAVIN-BINDING MONOOXYGENASE-RELATED"/>
    <property type="match status" value="1"/>
</dbReference>
<proteinExistence type="inferred from homology"/>
<evidence type="ECO:0000256" key="3">
    <source>
        <dbReference type="ARBA" id="ARBA00022630"/>
    </source>
</evidence>
<reference evidence="6 7" key="1">
    <citation type="submission" date="2015-04" db="EMBL/GenBank/DDBJ databases">
        <authorList>
            <person name="Heijne W.H."/>
            <person name="Fedorova N.D."/>
            <person name="Nierman W.C."/>
            <person name="Vollebregt A.W."/>
            <person name="Zhao Z."/>
            <person name="Wu L."/>
            <person name="Kumar M."/>
            <person name="Stam H."/>
            <person name="van den Berg M.A."/>
            <person name="Pel H.J."/>
        </authorList>
    </citation>
    <scope>NUCLEOTIDE SEQUENCE [LARGE SCALE GENOMIC DNA]</scope>
    <source>
        <strain evidence="6 7">CBS 393.64</strain>
    </source>
</reference>
<evidence type="ECO:0000256" key="4">
    <source>
        <dbReference type="ARBA" id="ARBA00022827"/>
    </source>
</evidence>
<dbReference type="Pfam" id="PF13450">
    <property type="entry name" value="NAD_binding_8"/>
    <property type="match status" value="1"/>
</dbReference>
<sequence>MPANVEQNGNGFHHPQEKWIVEDRAIDACRPIRVVIMGAGISGITACIRLVQRIRNLDLCVYEKNADVGGTWFENRYPGCACDIPAHTYQVTFEPNPEWSQFYASAKEIYQYWKKIAHKYGCMKYIKLRQRVVEARWDEDQSKWLLKIQNVEDGSVYEDSCDVFISAQGALNNWKWPNIPGLHDFKGKLLHSANWDESYDYRGQKVAVIGNGSSGIQIVPAMLPDVAHIDHYARGRTWLSPTFAREKIDERGGAGLDNNIELELQSNHRVTIKGTPEQLAGEEFFAQNMKRRLARKPELADQLLPSFPPGCRRLTPGPGYLEALTDDKVEVIFTEIAEIDAEGIRTIDGKHRPVDAIVCATGFDTTFAPRFPIIGREGVSLSDKWREIPETYLSLATDGFPNYFICLGPNAALGAGSLILLIEKEIDYMTACVAKMQRENIRAMAPRREAVERFTKYCEQYFSKTVFSTKCRSWYKGGREDGRVTALWPGSSLHAMKTFANPRWEDFEYEYINDNPHGWLGDGMTEDERNRTVNVDYLDDDQVDFPTPVNDVESAALNGKGPETNGSETNGSEAVAAKYEKWTDQWCTSS</sequence>
<dbReference type="SUPFAM" id="SSF51905">
    <property type="entry name" value="FAD/NAD(P)-binding domain"/>
    <property type="match status" value="2"/>
</dbReference>
<feature type="region of interest" description="Disordered" evidence="5">
    <location>
        <begin position="556"/>
        <end position="575"/>
    </location>
</feature>
<dbReference type="STRING" id="1408163.A0A0F4YL31"/>
<comment type="caution">
    <text evidence="6">The sequence shown here is derived from an EMBL/GenBank/DDBJ whole genome shotgun (WGS) entry which is preliminary data.</text>
</comment>
<dbReference type="Gene3D" id="3.50.50.60">
    <property type="entry name" value="FAD/NAD(P)-binding domain"/>
    <property type="match status" value="2"/>
</dbReference>
<evidence type="ECO:0000256" key="1">
    <source>
        <dbReference type="ARBA" id="ARBA00001974"/>
    </source>
</evidence>
<dbReference type="InterPro" id="IPR051209">
    <property type="entry name" value="FAD-bind_Monooxygenase_sf"/>
</dbReference>
<evidence type="ECO:0000313" key="6">
    <source>
        <dbReference type="EMBL" id="KKA19002.1"/>
    </source>
</evidence>
<organism evidence="6 7">
    <name type="scientific">Rasamsonia emersonii (strain ATCC 16479 / CBS 393.64 / IMI 116815)</name>
    <dbReference type="NCBI Taxonomy" id="1408163"/>
    <lineage>
        <taxon>Eukaryota</taxon>
        <taxon>Fungi</taxon>
        <taxon>Dikarya</taxon>
        <taxon>Ascomycota</taxon>
        <taxon>Pezizomycotina</taxon>
        <taxon>Eurotiomycetes</taxon>
        <taxon>Eurotiomycetidae</taxon>
        <taxon>Eurotiales</taxon>
        <taxon>Trichocomaceae</taxon>
        <taxon>Rasamsonia</taxon>
    </lineage>
</organism>
<keyword evidence="3" id="KW-0285">Flavoprotein</keyword>
<dbReference type="GeneID" id="25319306"/>
<dbReference type="OrthoDB" id="74360at2759"/>
<gene>
    <name evidence="6" type="ORF">T310_7030</name>
</gene>
<dbReference type="PRINTS" id="PR00469">
    <property type="entry name" value="PNDRDTASEII"/>
</dbReference>
<dbReference type="InterPro" id="IPR036188">
    <property type="entry name" value="FAD/NAD-bd_sf"/>
</dbReference>
<keyword evidence="4" id="KW-0274">FAD</keyword>